<dbReference type="SUPFAM" id="SSF56801">
    <property type="entry name" value="Acetyl-CoA synthetase-like"/>
    <property type="match status" value="1"/>
</dbReference>
<dbReference type="PANTHER" id="PTHR43767">
    <property type="entry name" value="LONG-CHAIN-FATTY-ACID--COA LIGASE"/>
    <property type="match status" value="1"/>
</dbReference>
<sequence length="569" mass="61392">MSASAAATVADMLPRMAASQPDATAIYFPTKRRDANGLLEYVQVSYRELDERSDRIAAGLHAVGIARGDRAALMVKPSPELFALTFAMFKAGVVPVMIDPGLGLRGLASCLANAKPSAFIGIPLAHAARIALGWGRETVNRWVWVGGWFGGLGSGGHTLAQVESLGAARLRAGHPLGSTGPDEIAAVLFTSGSTGPPKGVVYRHRTFVAQVESIRAMFGIEPGEIDLPTFPLFALFDPALGMTTVLPDMDSSKPAKVDPQAIIEPIQRFGVTTMFGSPALLNTVGRHGERERVRLPSLRRVIAAGAPLPAQTIGRWHGMLGPDADLFPPYGATESLPVACMPCREILADTWAWTEQGAGVCVGSPVPSIEVRIIEITDDPIPSWRDELVLPDGEVGEIAVRGPMVTDAYFNDVANTDRAKILDGEQIWHRMGDVGWRDEHGRIWFCGRKSHRVVISDGPTMFTVSSEKVFDAHPDVYRSALVGPRQGPSLCVELEPGCARAWSSIVSELRELAERTPETEGARGLGGASLAGIQHYLRYDQRGGFPVDIRHNAKIGRERLRAWAEEQLA</sequence>
<organism evidence="2 3">
    <name type="scientific">Enhygromyxa salina</name>
    <dbReference type="NCBI Taxonomy" id="215803"/>
    <lineage>
        <taxon>Bacteria</taxon>
        <taxon>Pseudomonadati</taxon>
        <taxon>Myxococcota</taxon>
        <taxon>Polyangia</taxon>
        <taxon>Nannocystales</taxon>
        <taxon>Nannocystaceae</taxon>
        <taxon>Enhygromyxa</taxon>
    </lineage>
</organism>
<dbReference type="EC" id="6.2.1.3" evidence="2"/>
<evidence type="ECO:0000259" key="1">
    <source>
        <dbReference type="Pfam" id="PF00501"/>
    </source>
</evidence>
<dbReference type="InterPro" id="IPR042099">
    <property type="entry name" value="ANL_N_sf"/>
</dbReference>
<dbReference type="InterPro" id="IPR050237">
    <property type="entry name" value="ATP-dep_AMP-bd_enzyme"/>
</dbReference>
<accession>A0A2S9YIP3</accession>
<dbReference type="Proteomes" id="UP000238823">
    <property type="component" value="Unassembled WGS sequence"/>
</dbReference>
<dbReference type="AlphaFoldDB" id="A0A2S9YIP3"/>
<comment type="caution">
    <text evidence="2">The sequence shown here is derived from an EMBL/GenBank/DDBJ whole genome shotgun (WGS) entry which is preliminary data.</text>
</comment>
<dbReference type="EMBL" id="PVNL01000100">
    <property type="protein sequence ID" value="PRQ04969.1"/>
    <property type="molecule type" value="Genomic_DNA"/>
</dbReference>
<dbReference type="GO" id="GO:0004467">
    <property type="term" value="F:long-chain fatty acid-CoA ligase activity"/>
    <property type="evidence" value="ECO:0007669"/>
    <property type="project" value="UniProtKB-EC"/>
</dbReference>
<gene>
    <name evidence="2" type="primary">lcfB_4</name>
    <name evidence="2" type="ORF">ENSA7_49020</name>
</gene>
<feature type="domain" description="AMP-dependent synthetase/ligase" evidence="1">
    <location>
        <begin position="16"/>
        <end position="410"/>
    </location>
</feature>
<reference evidence="2 3" key="1">
    <citation type="submission" date="2018-03" db="EMBL/GenBank/DDBJ databases">
        <title>Draft Genome Sequences of the Obligatory Marine Myxobacteria Enhygromyxa salina SWB007.</title>
        <authorList>
            <person name="Poehlein A."/>
            <person name="Moghaddam J.A."/>
            <person name="Harms H."/>
            <person name="Alanjari M."/>
            <person name="Koenig G.M."/>
            <person name="Daniel R."/>
            <person name="Schaeberle T.F."/>
        </authorList>
    </citation>
    <scope>NUCLEOTIDE SEQUENCE [LARGE SCALE GENOMIC DNA]</scope>
    <source>
        <strain evidence="2 3">SWB007</strain>
    </source>
</reference>
<protein>
    <submittedName>
        <fullName evidence="2">Long-chain-fatty-acid--CoA ligase</fullName>
        <ecNumber evidence="2">6.2.1.3</ecNumber>
    </submittedName>
</protein>
<dbReference type="Pfam" id="PF00501">
    <property type="entry name" value="AMP-binding"/>
    <property type="match status" value="1"/>
</dbReference>
<keyword evidence="2" id="KW-0436">Ligase</keyword>
<dbReference type="InterPro" id="IPR020845">
    <property type="entry name" value="AMP-binding_CS"/>
</dbReference>
<evidence type="ECO:0000313" key="2">
    <source>
        <dbReference type="EMBL" id="PRQ04969.1"/>
    </source>
</evidence>
<evidence type="ECO:0000313" key="3">
    <source>
        <dbReference type="Proteomes" id="UP000238823"/>
    </source>
</evidence>
<proteinExistence type="predicted"/>
<dbReference type="InterPro" id="IPR000873">
    <property type="entry name" value="AMP-dep_synth/lig_dom"/>
</dbReference>
<name>A0A2S9YIP3_9BACT</name>
<dbReference type="RefSeq" id="WP_244923899.1">
    <property type="nucleotide sequence ID" value="NZ_PVNL01000100.1"/>
</dbReference>
<dbReference type="PROSITE" id="PS00455">
    <property type="entry name" value="AMP_BINDING"/>
    <property type="match status" value="1"/>
</dbReference>
<dbReference type="NCBIfam" id="NF006754">
    <property type="entry name" value="PRK09274.1"/>
    <property type="match status" value="1"/>
</dbReference>
<dbReference type="Gene3D" id="3.40.50.12780">
    <property type="entry name" value="N-terminal domain of ligase-like"/>
    <property type="match status" value="1"/>
</dbReference>
<dbReference type="PANTHER" id="PTHR43767:SF1">
    <property type="entry name" value="NONRIBOSOMAL PEPTIDE SYNTHASE PES1 (EUROFUNG)-RELATED"/>
    <property type="match status" value="1"/>
</dbReference>